<proteinExistence type="inferred from homology"/>
<dbReference type="GO" id="GO:0006310">
    <property type="term" value="P:DNA recombination"/>
    <property type="evidence" value="ECO:0007669"/>
    <property type="project" value="UniProtKB-KW"/>
</dbReference>
<dbReference type="GO" id="GO:0032196">
    <property type="term" value="P:transposition"/>
    <property type="evidence" value="ECO:0007669"/>
    <property type="project" value="UniProtKB-KW"/>
</dbReference>
<dbReference type="Gene3D" id="1.10.10.60">
    <property type="entry name" value="Homeodomain-like"/>
    <property type="match status" value="1"/>
</dbReference>
<evidence type="ECO:0000313" key="8">
    <source>
        <dbReference type="Proteomes" id="UP000562352"/>
    </source>
</evidence>
<feature type="domain" description="HTH IS21-type" evidence="6">
    <location>
        <begin position="5"/>
        <end position="66"/>
    </location>
</feature>
<gene>
    <name evidence="7" type="ORF">FHS22_004307</name>
</gene>
<keyword evidence="8" id="KW-1185">Reference proteome</keyword>
<dbReference type="RefSeq" id="WP_221473934.1">
    <property type="nucleotide sequence ID" value="NZ_BAAAWZ010000001.1"/>
</dbReference>
<sequence length="167" mass="19017">MLTQGEDVDARALRKRGWSISAIARHLGRSRPTIRAYLNGEREPGRRRRSLADPFEPYADYCRLRLDEQAGDPHLWATTLFDEVVELGYEGGYSTFTRALRARGLRPDCETCAHALRAASGGQSEQSGSGRNDDRFSLPRLPDCSAAPGTRQGRLRRRLRRWRKRHP</sequence>
<dbReference type="PANTHER" id="PTHR35004:SF7">
    <property type="entry name" value="INTEGRASE PROTEIN"/>
    <property type="match status" value="1"/>
</dbReference>
<evidence type="ECO:0000256" key="1">
    <source>
        <dbReference type="ARBA" id="ARBA00009277"/>
    </source>
</evidence>
<protein>
    <recommendedName>
        <fullName evidence="6">HTH IS21-type domain-containing protein</fullName>
    </recommendedName>
</protein>
<dbReference type="AlphaFoldDB" id="A0A841D441"/>
<dbReference type="Proteomes" id="UP000562352">
    <property type="component" value="Unassembled WGS sequence"/>
</dbReference>
<feature type="compositionally biased region" description="Low complexity" evidence="5">
    <location>
        <begin position="120"/>
        <end position="130"/>
    </location>
</feature>
<organism evidence="7 8">
    <name type="scientific">Planomonospora venezuelensis</name>
    <dbReference type="NCBI Taxonomy" id="1999"/>
    <lineage>
        <taxon>Bacteria</taxon>
        <taxon>Bacillati</taxon>
        <taxon>Actinomycetota</taxon>
        <taxon>Actinomycetes</taxon>
        <taxon>Streptosporangiales</taxon>
        <taxon>Streptosporangiaceae</taxon>
        <taxon>Planomonospora</taxon>
    </lineage>
</organism>
<feature type="region of interest" description="Disordered" evidence="5">
    <location>
        <begin position="118"/>
        <end position="167"/>
    </location>
</feature>
<dbReference type="PANTHER" id="PTHR35004">
    <property type="entry name" value="TRANSPOSASE RV3428C-RELATED"/>
    <property type="match status" value="1"/>
</dbReference>
<comment type="caution">
    <text evidence="7">The sequence shown here is derived from an EMBL/GenBank/DDBJ whole genome shotgun (WGS) entry which is preliminary data.</text>
</comment>
<dbReference type="InterPro" id="IPR017894">
    <property type="entry name" value="HTH_IS21_transposase_type"/>
</dbReference>
<dbReference type="PROSITE" id="PS50531">
    <property type="entry name" value="HTH_IS21"/>
    <property type="match status" value="1"/>
</dbReference>
<keyword evidence="4" id="KW-0233">DNA recombination</keyword>
<keyword evidence="3" id="KW-0238">DNA-binding</keyword>
<evidence type="ECO:0000313" key="7">
    <source>
        <dbReference type="EMBL" id="MBB5965021.1"/>
    </source>
</evidence>
<dbReference type="EMBL" id="JACHJJ010000015">
    <property type="protein sequence ID" value="MBB5965021.1"/>
    <property type="molecule type" value="Genomic_DNA"/>
</dbReference>
<evidence type="ECO:0000259" key="6">
    <source>
        <dbReference type="PROSITE" id="PS50531"/>
    </source>
</evidence>
<dbReference type="GO" id="GO:0003677">
    <property type="term" value="F:DNA binding"/>
    <property type="evidence" value="ECO:0007669"/>
    <property type="project" value="UniProtKB-KW"/>
</dbReference>
<evidence type="ECO:0000256" key="3">
    <source>
        <dbReference type="ARBA" id="ARBA00023125"/>
    </source>
</evidence>
<dbReference type="Pfam" id="PF13384">
    <property type="entry name" value="HTH_23"/>
    <property type="match status" value="1"/>
</dbReference>
<keyword evidence="2" id="KW-0815">Transposition</keyword>
<evidence type="ECO:0000256" key="2">
    <source>
        <dbReference type="ARBA" id="ARBA00022578"/>
    </source>
</evidence>
<comment type="similarity">
    <text evidence="1">Belongs to the transposase IS21/IS408/IS1162 family.</text>
</comment>
<name>A0A841D441_PLAVE</name>
<feature type="compositionally biased region" description="Basic residues" evidence="5">
    <location>
        <begin position="153"/>
        <end position="167"/>
    </location>
</feature>
<evidence type="ECO:0000256" key="5">
    <source>
        <dbReference type="SAM" id="MobiDB-lite"/>
    </source>
</evidence>
<accession>A0A841D441</accession>
<reference evidence="7 8" key="1">
    <citation type="submission" date="2020-08" db="EMBL/GenBank/DDBJ databases">
        <title>Genomic Encyclopedia of Type Strains, Phase III (KMG-III): the genomes of soil and plant-associated and newly described type strains.</title>
        <authorList>
            <person name="Whitman W."/>
        </authorList>
    </citation>
    <scope>NUCLEOTIDE SEQUENCE [LARGE SCALE GENOMIC DNA]</scope>
    <source>
        <strain evidence="7 8">CECT 3303</strain>
    </source>
</reference>
<evidence type="ECO:0000256" key="4">
    <source>
        <dbReference type="ARBA" id="ARBA00023172"/>
    </source>
</evidence>